<keyword evidence="3" id="KW-1185">Reference proteome</keyword>
<feature type="region of interest" description="Disordered" evidence="1">
    <location>
        <begin position="1"/>
        <end position="68"/>
    </location>
</feature>
<protein>
    <submittedName>
        <fullName evidence="2">Uncharacterized protein</fullName>
    </submittedName>
</protein>
<dbReference type="PANTHER" id="PTHR31198:SF1">
    <property type="entry name" value="CENTROSOMAL AT-AC SPLICING FACTOR"/>
    <property type="match status" value="1"/>
</dbReference>
<dbReference type="EMBL" id="JBBPBK010000009">
    <property type="protein sequence ID" value="KAK9278284.1"/>
    <property type="molecule type" value="Genomic_DNA"/>
</dbReference>
<dbReference type="AlphaFoldDB" id="A0AAP0RJ09"/>
<comment type="caution">
    <text evidence="2">The sequence shown here is derived from an EMBL/GenBank/DDBJ whole genome shotgun (WGS) entry which is preliminary data.</text>
</comment>
<dbReference type="InterPro" id="IPR028015">
    <property type="entry name" value="CCDC84-like"/>
</dbReference>
<sequence length="234" mass="25488">MGEHPQPNNPNPKTSDKSFNNNEKEKKKKKKKTDEFEFCKTLPLSAPNTPSGTDSGASSAIRTSTSSAAPLPRTQFTINFNAINHLAGSDHLKNLKGFLWKHGGGMDCLDSFRVSDADLAKWEKKCKSLKSEAASASEGSRGVLFGPLNDIHNELNYENVDNFDKNTIHSVKSSLSNGVMPLQNYTNEKYQVSHSESSQVANVGPLQLGVASSLAAGYHFDTNLWGSKHLTGAY</sequence>
<gene>
    <name evidence="2" type="ORF">L1049_027849</name>
</gene>
<accession>A0AAP0RJ09</accession>
<dbReference type="Proteomes" id="UP001415857">
    <property type="component" value="Unassembled WGS sequence"/>
</dbReference>
<proteinExistence type="predicted"/>
<reference evidence="2 3" key="1">
    <citation type="journal article" date="2024" name="Plant J.">
        <title>Genome sequences and population genomics reveal climatic adaptation and genomic divergence between two closely related sweetgum species.</title>
        <authorList>
            <person name="Xu W.Q."/>
            <person name="Ren C.Q."/>
            <person name="Zhang X.Y."/>
            <person name="Comes H.P."/>
            <person name="Liu X.H."/>
            <person name="Li Y.G."/>
            <person name="Kettle C.J."/>
            <person name="Jalonen R."/>
            <person name="Gaisberger H."/>
            <person name="Ma Y.Z."/>
            <person name="Qiu Y.X."/>
        </authorList>
    </citation>
    <scope>NUCLEOTIDE SEQUENCE [LARGE SCALE GENOMIC DNA]</scope>
    <source>
        <strain evidence="2">Hangzhou</strain>
    </source>
</reference>
<dbReference type="PANTHER" id="PTHR31198">
    <property type="entry name" value="COILED-COIL DOMAIN-CONTAINING PROTEIN 84"/>
    <property type="match status" value="1"/>
</dbReference>
<organism evidence="2 3">
    <name type="scientific">Liquidambar formosana</name>
    <name type="common">Formosan gum</name>
    <dbReference type="NCBI Taxonomy" id="63359"/>
    <lineage>
        <taxon>Eukaryota</taxon>
        <taxon>Viridiplantae</taxon>
        <taxon>Streptophyta</taxon>
        <taxon>Embryophyta</taxon>
        <taxon>Tracheophyta</taxon>
        <taxon>Spermatophyta</taxon>
        <taxon>Magnoliopsida</taxon>
        <taxon>eudicotyledons</taxon>
        <taxon>Gunneridae</taxon>
        <taxon>Pentapetalae</taxon>
        <taxon>Saxifragales</taxon>
        <taxon>Altingiaceae</taxon>
        <taxon>Liquidambar</taxon>
    </lineage>
</organism>
<evidence type="ECO:0000313" key="2">
    <source>
        <dbReference type="EMBL" id="KAK9278284.1"/>
    </source>
</evidence>
<evidence type="ECO:0000256" key="1">
    <source>
        <dbReference type="SAM" id="MobiDB-lite"/>
    </source>
</evidence>
<name>A0AAP0RJ09_LIQFO</name>
<evidence type="ECO:0000313" key="3">
    <source>
        <dbReference type="Proteomes" id="UP001415857"/>
    </source>
</evidence>
<feature type="compositionally biased region" description="Low complexity" evidence="1">
    <location>
        <begin position="55"/>
        <end position="68"/>
    </location>
</feature>
<dbReference type="Pfam" id="PF14968">
    <property type="entry name" value="CCDC84"/>
    <property type="match status" value="1"/>
</dbReference>